<dbReference type="Gene3D" id="3.40.630.30">
    <property type="match status" value="1"/>
</dbReference>
<gene>
    <name evidence="2" type="ORF">QWZ03_00370</name>
</gene>
<dbReference type="SUPFAM" id="SSF55729">
    <property type="entry name" value="Acyl-CoA N-acyltransferases (Nat)"/>
    <property type="match status" value="1"/>
</dbReference>
<proteinExistence type="predicted"/>
<reference evidence="2" key="2">
    <citation type="submission" date="2023-06" db="EMBL/GenBank/DDBJ databases">
        <authorList>
            <person name="Lucena T."/>
            <person name="Sun Q."/>
        </authorList>
    </citation>
    <scope>NUCLEOTIDE SEQUENCE</scope>
    <source>
        <strain evidence="2">CECT 7703</strain>
    </source>
</reference>
<dbReference type="PROSITE" id="PS51186">
    <property type="entry name" value="GNAT"/>
    <property type="match status" value="1"/>
</dbReference>
<accession>A0ABT8AZ13</accession>
<evidence type="ECO:0000259" key="1">
    <source>
        <dbReference type="PROSITE" id="PS51186"/>
    </source>
</evidence>
<dbReference type="InterPro" id="IPR016181">
    <property type="entry name" value="Acyl_CoA_acyltransferase"/>
</dbReference>
<evidence type="ECO:0000313" key="3">
    <source>
        <dbReference type="Proteomes" id="UP001180081"/>
    </source>
</evidence>
<dbReference type="Proteomes" id="UP001180081">
    <property type="component" value="Unassembled WGS sequence"/>
</dbReference>
<sequence>MPYKSMTATQVSLRPLTHANFDTVLALKVKPEQTTFVASNENTIAKAYLEPDKVQLRVIYADESPVGFMAYWCDPAAAAFHLLRFMLGSQHQSQGYGQRAVAIWLDELSATHGDIRVTLYYTAGPGNPQPFYAKAGFCDTGEKDGDEHIMALQLSAPA</sequence>
<feature type="domain" description="N-acetyltransferase" evidence="1">
    <location>
        <begin position="11"/>
        <end position="155"/>
    </location>
</feature>
<organism evidence="2 3">
    <name type="scientific">Chitinimonas viridis</name>
    <dbReference type="NCBI Taxonomy" id="664880"/>
    <lineage>
        <taxon>Bacteria</taxon>
        <taxon>Pseudomonadati</taxon>
        <taxon>Pseudomonadota</taxon>
        <taxon>Betaproteobacteria</taxon>
        <taxon>Neisseriales</taxon>
        <taxon>Chitinibacteraceae</taxon>
        <taxon>Chitinimonas</taxon>
    </lineage>
</organism>
<dbReference type="EMBL" id="JAUFPU010000001">
    <property type="protein sequence ID" value="MDN3575227.1"/>
    <property type="molecule type" value="Genomic_DNA"/>
</dbReference>
<keyword evidence="3" id="KW-1185">Reference proteome</keyword>
<dbReference type="Pfam" id="PF13673">
    <property type="entry name" value="Acetyltransf_10"/>
    <property type="match status" value="1"/>
</dbReference>
<comment type="caution">
    <text evidence="2">The sequence shown here is derived from an EMBL/GenBank/DDBJ whole genome shotgun (WGS) entry which is preliminary data.</text>
</comment>
<evidence type="ECO:0000313" key="2">
    <source>
        <dbReference type="EMBL" id="MDN3575227.1"/>
    </source>
</evidence>
<reference evidence="2" key="1">
    <citation type="journal article" date="2014" name="Int. J. Syst. Evol. Microbiol.">
        <title>Complete genome of a new Firmicutes species belonging to the dominant human colonic microbiota ('Ruminococcus bicirculans') reveals two chromosomes and a selective capacity to utilize plant glucans.</title>
        <authorList>
            <consortium name="NISC Comparative Sequencing Program"/>
            <person name="Wegmann U."/>
            <person name="Louis P."/>
            <person name="Goesmann A."/>
            <person name="Henrissat B."/>
            <person name="Duncan S.H."/>
            <person name="Flint H.J."/>
        </authorList>
    </citation>
    <scope>NUCLEOTIDE SEQUENCE</scope>
    <source>
        <strain evidence="2">CECT 7703</strain>
    </source>
</reference>
<dbReference type="InterPro" id="IPR000182">
    <property type="entry name" value="GNAT_dom"/>
</dbReference>
<protein>
    <submittedName>
        <fullName evidence="2">GNAT family N-acetyltransferase</fullName>
    </submittedName>
</protein>
<dbReference type="RefSeq" id="WP_290330910.1">
    <property type="nucleotide sequence ID" value="NZ_JAUFPU010000001.1"/>
</dbReference>
<name>A0ABT8AZ13_9NEIS</name>